<organism evidence="1 2">
    <name type="scientific">Flaviaesturariibacter amylovorans</name>
    <dbReference type="NCBI Taxonomy" id="1084520"/>
    <lineage>
        <taxon>Bacteria</taxon>
        <taxon>Pseudomonadati</taxon>
        <taxon>Bacteroidota</taxon>
        <taxon>Chitinophagia</taxon>
        <taxon>Chitinophagales</taxon>
        <taxon>Chitinophagaceae</taxon>
        <taxon>Flaviaestuariibacter</taxon>
    </lineage>
</organism>
<keyword evidence="2" id="KW-1185">Reference proteome</keyword>
<evidence type="ECO:0000313" key="1">
    <source>
        <dbReference type="EMBL" id="GAA4322103.1"/>
    </source>
</evidence>
<evidence type="ECO:0000313" key="2">
    <source>
        <dbReference type="Proteomes" id="UP001501725"/>
    </source>
</evidence>
<protein>
    <recommendedName>
        <fullName evidence="3">DUF4397 domain-containing protein</fullName>
    </recommendedName>
</protein>
<comment type="caution">
    <text evidence="1">The sequence shown here is derived from an EMBL/GenBank/DDBJ whole genome shotgun (WGS) entry which is preliminary data.</text>
</comment>
<evidence type="ECO:0008006" key="3">
    <source>
        <dbReference type="Google" id="ProtNLM"/>
    </source>
</evidence>
<proteinExistence type="predicted"/>
<accession>A0ABP8GDJ6</accession>
<reference evidence="2" key="1">
    <citation type="journal article" date="2019" name="Int. J. Syst. Evol. Microbiol.">
        <title>The Global Catalogue of Microorganisms (GCM) 10K type strain sequencing project: providing services to taxonomists for standard genome sequencing and annotation.</title>
        <authorList>
            <consortium name="The Broad Institute Genomics Platform"/>
            <consortium name="The Broad Institute Genome Sequencing Center for Infectious Disease"/>
            <person name="Wu L."/>
            <person name="Ma J."/>
        </authorList>
    </citation>
    <scope>NUCLEOTIDE SEQUENCE [LARGE SCALE GENOMIC DNA]</scope>
    <source>
        <strain evidence="2">JCM 17919</strain>
    </source>
</reference>
<sequence>MAFFLLLAALVAGCAKEYSFEGGGPYVPPRRCVDCPFIPVCDSSVYTYYTVSGGTEDTLEAAAKILGDTLIGGTRFTQVSGYGPFAGGLLYNCDAGIYRIVVPLGEVTPNLDSLVQDIDSLPLTLSNIRLVNPAVATVLKANAPLNSTWFDTLATADALPPTPLPFPITLRVFAGIDYTLVAKDATHTVQGRSYSGVSHVHGKMRIGITSALPIPIPVPPLPVSLESDYYLARDVGVIEFRVANDSGVITRAELIRYIR</sequence>
<dbReference type="Proteomes" id="UP001501725">
    <property type="component" value="Unassembled WGS sequence"/>
</dbReference>
<name>A0ABP8GDJ6_9BACT</name>
<gene>
    <name evidence="1" type="ORF">GCM10023184_08280</name>
</gene>
<dbReference type="EMBL" id="BAABGY010000002">
    <property type="protein sequence ID" value="GAA4322103.1"/>
    <property type="molecule type" value="Genomic_DNA"/>
</dbReference>